<keyword evidence="2" id="KW-0812">Transmembrane</keyword>
<dbReference type="PANTHER" id="PTHR14154">
    <property type="entry name" value="UPF0041 BRAIN PROTEIN 44-RELATED"/>
    <property type="match status" value="1"/>
</dbReference>
<dbReference type="Proteomes" id="UP001604277">
    <property type="component" value="Unassembled WGS sequence"/>
</dbReference>
<reference evidence="6" key="1">
    <citation type="submission" date="2024-07" db="EMBL/GenBank/DDBJ databases">
        <title>Two chromosome-level genome assemblies of Korean endemic species Abeliophyllum distichum and Forsythia ovata (Oleaceae).</title>
        <authorList>
            <person name="Jang H."/>
        </authorList>
    </citation>
    <scope>NUCLEOTIDE SEQUENCE [LARGE SCALE GENOMIC DNA]</scope>
</reference>
<dbReference type="EMBL" id="JBFOLJ010000003">
    <property type="protein sequence ID" value="KAL2548022.1"/>
    <property type="molecule type" value="Genomic_DNA"/>
</dbReference>
<evidence type="ECO:0000256" key="3">
    <source>
        <dbReference type="ARBA" id="ARBA00022989"/>
    </source>
</evidence>
<comment type="caution">
    <text evidence="5">The sequence shown here is derived from an EMBL/GenBank/DDBJ whole genome shotgun (WGS) entry which is preliminary data.</text>
</comment>
<protein>
    <submittedName>
        <fullName evidence="5">Light-harvesting complex-like protein 3 isotype 2</fullName>
    </submittedName>
</protein>
<evidence type="ECO:0000313" key="6">
    <source>
        <dbReference type="Proteomes" id="UP001604277"/>
    </source>
</evidence>
<gene>
    <name evidence="5" type="ORF">Fot_09552</name>
</gene>
<organism evidence="5 6">
    <name type="scientific">Forsythia ovata</name>
    <dbReference type="NCBI Taxonomy" id="205694"/>
    <lineage>
        <taxon>Eukaryota</taxon>
        <taxon>Viridiplantae</taxon>
        <taxon>Streptophyta</taxon>
        <taxon>Embryophyta</taxon>
        <taxon>Tracheophyta</taxon>
        <taxon>Spermatophyta</taxon>
        <taxon>Magnoliopsida</taxon>
        <taxon>eudicotyledons</taxon>
        <taxon>Gunneridae</taxon>
        <taxon>Pentapetalae</taxon>
        <taxon>asterids</taxon>
        <taxon>lamiids</taxon>
        <taxon>Lamiales</taxon>
        <taxon>Oleaceae</taxon>
        <taxon>Forsythieae</taxon>
        <taxon>Forsythia</taxon>
    </lineage>
</organism>
<keyword evidence="6" id="KW-1185">Reference proteome</keyword>
<dbReference type="AlphaFoldDB" id="A0ABD1WEC3"/>
<proteinExistence type="predicted"/>
<keyword evidence="4" id="KW-0472">Membrane</keyword>
<comment type="subcellular location">
    <subcellularLocation>
        <location evidence="1">Membrane</location>
        <topology evidence="1">Multi-pass membrane protein</topology>
    </subcellularLocation>
</comment>
<dbReference type="SUPFAM" id="SSF103511">
    <property type="entry name" value="Chlorophyll a-b binding protein"/>
    <property type="match status" value="1"/>
</dbReference>
<evidence type="ECO:0000256" key="1">
    <source>
        <dbReference type="ARBA" id="ARBA00004141"/>
    </source>
</evidence>
<keyword evidence="3" id="KW-1133">Transmembrane helix</keyword>
<evidence type="ECO:0000256" key="4">
    <source>
        <dbReference type="ARBA" id="ARBA00023136"/>
    </source>
</evidence>
<dbReference type="Gene3D" id="1.10.3460.10">
    <property type="entry name" value="Chlorophyll a/b binding protein domain"/>
    <property type="match status" value="1"/>
</dbReference>
<sequence length="238" mass="26890">MAMALLSAAPPNHLPNITLTQSTAKHCAILKPYFSFRLKKQPLKYQCLASTSTRAISDHEYGVGSDGSPLPAAVDPETKFQDLKWVGGTWDLNQFLKNGKTDWDDVIDAEVKRRKWLEDNPQSSSNEDPVVFNTSIIPWWAWMKRFHLPEAELLNGRAAMIGFLMTYVVDSLTGVGLVDQMSNLFCKTLLFVAVAGTLLIRKNEDIETLKKLLEETTFYDKQWQATWQDETSSSSKLN</sequence>
<evidence type="ECO:0000256" key="2">
    <source>
        <dbReference type="ARBA" id="ARBA00022692"/>
    </source>
</evidence>
<dbReference type="GO" id="GO:0016020">
    <property type="term" value="C:membrane"/>
    <property type="evidence" value="ECO:0007669"/>
    <property type="project" value="UniProtKB-SubCell"/>
</dbReference>
<accession>A0ABD1WEC3</accession>
<evidence type="ECO:0000313" key="5">
    <source>
        <dbReference type="EMBL" id="KAL2548022.1"/>
    </source>
</evidence>
<name>A0ABD1WEC3_9LAMI</name>